<evidence type="ECO:0000313" key="9">
    <source>
        <dbReference type="EMBL" id="KAF5381433.1"/>
    </source>
</evidence>
<dbReference type="Gene3D" id="1.10.630.10">
    <property type="entry name" value="Cytochrome P450"/>
    <property type="match status" value="1"/>
</dbReference>
<dbReference type="Pfam" id="PF00067">
    <property type="entry name" value="p450"/>
    <property type="match status" value="1"/>
</dbReference>
<accession>A0A8H5HDM9</accession>
<evidence type="ECO:0000256" key="4">
    <source>
        <dbReference type="ARBA" id="ARBA00022723"/>
    </source>
</evidence>
<sequence length="594" mass="67152">MYLALVSSALLYFSGLFIYRLFFHPLRKYPGPTLAALSGGYQAYHSQIKGGEWILEIERLHRIYGPVVRVGPNKLHFNYPGAFHDIYTNGHSLTKDPGMYPHGMAAILSESAWATTDLQKAKYRRSLVTPLFSRRAILELEYTIQQKIDKLLGVFEKHYSSPGSIVDIASAFRSLTTDIITSYCFAECPDTLDHPDFSHPLVQNVEKLFRTFWIQQTVPWIVSLINNVPVKVTLWFLPQFKGYLGLRTRLSNQIDSVRADPDILSNAEHETVYRHIMEAKDKESLTKTQLLHDAIVFQGAGSDTVGNSCYVGTFYALKNPAITRRLVEELQEAWPDKGKPLSYTVLEKLPYLTAFVKETLRFSVGVVHPLARVVGSDMPVIGGLNLPSGTVVEMSAVFMHFNPEVFPDPNLFNPDRWLSGDIADMNRDLVAFGKGPRVCIGVNLAWCELYLIFANLFRKFNIQLVIEKDMIEEFDADQRLDYFVVAWRKGYRVALEKLKYSPWRRDSLLGARSQHWKSKLLNSAHSACKSYAPNESRLRLDSRNGTGGGSGLTVGFTRLKEFSRGIGKATMSFRSESFAVCSFQPSQKGVESEL</sequence>
<feature type="binding site" description="axial binding residue" evidence="7">
    <location>
        <position position="439"/>
    </location>
    <ligand>
        <name>heme</name>
        <dbReference type="ChEBI" id="CHEBI:30413"/>
    </ligand>
    <ligandPart>
        <name>Fe</name>
        <dbReference type="ChEBI" id="CHEBI:18248"/>
    </ligandPart>
</feature>
<dbReference type="CDD" id="cd11062">
    <property type="entry name" value="CYP58-like"/>
    <property type="match status" value="1"/>
</dbReference>
<dbReference type="GO" id="GO:0016705">
    <property type="term" value="F:oxidoreductase activity, acting on paired donors, with incorporation or reduction of molecular oxygen"/>
    <property type="evidence" value="ECO:0007669"/>
    <property type="project" value="InterPro"/>
</dbReference>
<name>A0A8H5HDM9_9AGAR</name>
<comment type="cofactor">
    <cofactor evidence="1 7">
        <name>heme</name>
        <dbReference type="ChEBI" id="CHEBI:30413"/>
    </cofactor>
</comment>
<evidence type="ECO:0000256" key="2">
    <source>
        <dbReference type="ARBA" id="ARBA00005179"/>
    </source>
</evidence>
<dbReference type="PANTHER" id="PTHR24305:SF157">
    <property type="entry name" value="N-ACETYLTRYPTOPHAN 6-HYDROXYLASE IVOC-RELATED"/>
    <property type="match status" value="1"/>
</dbReference>
<dbReference type="GO" id="GO:0020037">
    <property type="term" value="F:heme binding"/>
    <property type="evidence" value="ECO:0007669"/>
    <property type="project" value="InterPro"/>
</dbReference>
<dbReference type="PANTHER" id="PTHR24305">
    <property type="entry name" value="CYTOCHROME P450"/>
    <property type="match status" value="1"/>
</dbReference>
<dbReference type="GO" id="GO:0005506">
    <property type="term" value="F:iron ion binding"/>
    <property type="evidence" value="ECO:0007669"/>
    <property type="project" value="InterPro"/>
</dbReference>
<evidence type="ECO:0000313" key="10">
    <source>
        <dbReference type="Proteomes" id="UP000518752"/>
    </source>
</evidence>
<keyword evidence="7 8" id="KW-0349">Heme</keyword>
<keyword evidence="8" id="KW-0503">Monooxygenase</keyword>
<dbReference type="Proteomes" id="UP000518752">
    <property type="component" value="Unassembled WGS sequence"/>
</dbReference>
<reference evidence="9 10" key="1">
    <citation type="journal article" date="2020" name="ISME J.">
        <title>Uncovering the hidden diversity of litter-decomposition mechanisms in mushroom-forming fungi.</title>
        <authorList>
            <person name="Floudas D."/>
            <person name="Bentzer J."/>
            <person name="Ahren D."/>
            <person name="Johansson T."/>
            <person name="Persson P."/>
            <person name="Tunlid A."/>
        </authorList>
    </citation>
    <scope>NUCLEOTIDE SEQUENCE [LARGE SCALE GENOMIC DNA]</scope>
    <source>
        <strain evidence="9 10">CBS 406.79</strain>
    </source>
</reference>
<evidence type="ECO:0000256" key="6">
    <source>
        <dbReference type="ARBA" id="ARBA00023004"/>
    </source>
</evidence>
<dbReference type="InterPro" id="IPR050121">
    <property type="entry name" value="Cytochrome_P450_monoxygenase"/>
</dbReference>
<organism evidence="9 10">
    <name type="scientific">Collybiopsis confluens</name>
    <dbReference type="NCBI Taxonomy" id="2823264"/>
    <lineage>
        <taxon>Eukaryota</taxon>
        <taxon>Fungi</taxon>
        <taxon>Dikarya</taxon>
        <taxon>Basidiomycota</taxon>
        <taxon>Agaricomycotina</taxon>
        <taxon>Agaricomycetes</taxon>
        <taxon>Agaricomycetidae</taxon>
        <taxon>Agaricales</taxon>
        <taxon>Marasmiineae</taxon>
        <taxon>Omphalotaceae</taxon>
        <taxon>Collybiopsis</taxon>
    </lineage>
</organism>
<proteinExistence type="inferred from homology"/>
<dbReference type="PROSITE" id="PS00086">
    <property type="entry name" value="CYTOCHROME_P450"/>
    <property type="match status" value="1"/>
</dbReference>
<evidence type="ECO:0008006" key="11">
    <source>
        <dbReference type="Google" id="ProtNLM"/>
    </source>
</evidence>
<gene>
    <name evidence="9" type="ORF">D9757_009045</name>
</gene>
<evidence type="ECO:0000256" key="7">
    <source>
        <dbReference type="PIRSR" id="PIRSR602401-1"/>
    </source>
</evidence>
<evidence type="ECO:0000256" key="5">
    <source>
        <dbReference type="ARBA" id="ARBA00023002"/>
    </source>
</evidence>
<dbReference type="EMBL" id="JAACJN010000058">
    <property type="protein sequence ID" value="KAF5381433.1"/>
    <property type="molecule type" value="Genomic_DNA"/>
</dbReference>
<protein>
    <recommendedName>
        <fullName evidence="11">Cytochrome P450</fullName>
    </recommendedName>
</protein>
<dbReference type="InterPro" id="IPR017972">
    <property type="entry name" value="Cyt_P450_CS"/>
</dbReference>
<keyword evidence="6 7" id="KW-0408">Iron</keyword>
<dbReference type="InterPro" id="IPR001128">
    <property type="entry name" value="Cyt_P450"/>
</dbReference>
<evidence type="ECO:0000256" key="3">
    <source>
        <dbReference type="ARBA" id="ARBA00010617"/>
    </source>
</evidence>
<dbReference type="InterPro" id="IPR002401">
    <property type="entry name" value="Cyt_P450_E_grp-I"/>
</dbReference>
<dbReference type="GO" id="GO:0004497">
    <property type="term" value="F:monooxygenase activity"/>
    <property type="evidence" value="ECO:0007669"/>
    <property type="project" value="UniProtKB-KW"/>
</dbReference>
<keyword evidence="5 8" id="KW-0560">Oxidoreductase</keyword>
<comment type="caution">
    <text evidence="9">The sequence shown here is derived from an EMBL/GenBank/DDBJ whole genome shotgun (WGS) entry which is preliminary data.</text>
</comment>
<evidence type="ECO:0000256" key="8">
    <source>
        <dbReference type="RuleBase" id="RU000461"/>
    </source>
</evidence>
<dbReference type="SUPFAM" id="SSF48264">
    <property type="entry name" value="Cytochrome P450"/>
    <property type="match status" value="1"/>
</dbReference>
<dbReference type="PRINTS" id="PR00463">
    <property type="entry name" value="EP450I"/>
</dbReference>
<dbReference type="AlphaFoldDB" id="A0A8H5HDM9"/>
<evidence type="ECO:0000256" key="1">
    <source>
        <dbReference type="ARBA" id="ARBA00001971"/>
    </source>
</evidence>
<keyword evidence="4 7" id="KW-0479">Metal-binding</keyword>
<dbReference type="OrthoDB" id="1470350at2759"/>
<comment type="similarity">
    <text evidence="3 8">Belongs to the cytochrome P450 family.</text>
</comment>
<comment type="pathway">
    <text evidence="2">Secondary metabolite biosynthesis.</text>
</comment>
<keyword evidence="10" id="KW-1185">Reference proteome</keyword>
<dbReference type="InterPro" id="IPR036396">
    <property type="entry name" value="Cyt_P450_sf"/>
</dbReference>